<dbReference type="EMBL" id="KN833827">
    <property type="protein sequence ID" value="KIK17461.1"/>
    <property type="molecule type" value="Genomic_DNA"/>
</dbReference>
<gene>
    <name evidence="1" type="ORF">PISMIDRAFT_111319</name>
</gene>
<reference evidence="2" key="2">
    <citation type="submission" date="2015-01" db="EMBL/GenBank/DDBJ databases">
        <title>Evolutionary Origins and Diversification of the Mycorrhizal Mutualists.</title>
        <authorList>
            <consortium name="DOE Joint Genome Institute"/>
            <consortium name="Mycorrhizal Genomics Consortium"/>
            <person name="Kohler A."/>
            <person name="Kuo A."/>
            <person name="Nagy L.G."/>
            <person name="Floudas D."/>
            <person name="Copeland A."/>
            <person name="Barry K.W."/>
            <person name="Cichocki N."/>
            <person name="Veneault-Fourrey C."/>
            <person name="LaButti K."/>
            <person name="Lindquist E.A."/>
            <person name="Lipzen A."/>
            <person name="Lundell T."/>
            <person name="Morin E."/>
            <person name="Murat C."/>
            <person name="Riley R."/>
            <person name="Ohm R."/>
            <person name="Sun H."/>
            <person name="Tunlid A."/>
            <person name="Henrissat B."/>
            <person name="Grigoriev I.V."/>
            <person name="Hibbett D.S."/>
            <person name="Martin F."/>
        </authorList>
    </citation>
    <scope>NUCLEOTIDE SEQUENCE [LARGE SCALE GENOMIC DNA]</scope>
    <source>
        <strain evidence="2">441</strain>
    </source>
</reference>
<protein>
    <submittedName>
        <fullName evidence="1">Uncharacterized protein</fullName>
    </submittedName>
</protein>
<evidence type="ECO:0000313" key="1">
    <source>
        <dbReference type="EMBL" id="KIK17461.1"/>
    </source>
</evidence>
<dbReference type="OrthoDB" id="3269403at2759"/>
<dbReference type="AlphaFoldDB" id="A0A0C9YLD5"/>
<dbReference type="Proteomes" id="UP000054018">
    <property type="component" value="Unassembled WGS sequence"/>
</dbReference>
<evidence type="ECO:0000313" key="2">
    <source>
        <dbReference type="Proteomes" id="UP000054018"/>
    </source>
</evidence>
<sequence length="90" mass="10531">KKLEWRKNIDKELEIVDLQRVLDKDIFCSQGSKPLPRKHAPDNPMSSRIPVIGLPMALYNNTWISRLTERQRESLQISKESFPWMKLVAA</sequence>
<keyword evidence="2" id="KW-1185">Reference proteome</keyword>
<name>A0A0C9YLD5_9AGAM</name>
<dbReference type="HOGENOM" id="CLU_2446729_0_0_1"/>
<accession>A0A0C9YLD5</accession>
<proteinExistence type="predicted"/>
<reference evidence="1 2" key="1">
    <citation type="submission" date="2014-04" db="EMBL/GenBank/DDBJ databases">
        <authorList>
            <consortium name="DOE Joint Genome Institute"/>
            <person name="Kuo A."/>
            <person name="Kohler A."/>
            <person name="Costa M.D."/>
            <person name="Nagy L.G."/>
            <person name="Floudas D."/>
            <person name="Copeland A."/>
            <person name="Barry K.W."/>
            <person name="Cichocki N."/>
            <person name="Veneault-Fourrey C."/>
            <person name="LaButti K."/>
            <person name="Lindquist E.A."/>
            <person name="Lipzen A."/>
            <person name="Lundell T."/>
            <person name="Morin E."/>
            <person name="Murat C."/>
            <person name="Sun H."/>
            <person name="Tunlid A."/>
            <person name="Henrissat B."/>
            <person name="Grigoriev I.V."/>
            <person name="Hibbett D.S."/>
            <person name="Martin F."/>
            <person name="Nordberg H.P."/>
            <person name="Cantor M.N."/>
            <person name="Hua S.X."/>
        </authorList>
    </citation>
    <scope>NUCLEOTIDE SEQUENCE [LARGE SCALE GENOMIC DNA]</scope>
    <source>
        <strain evidence="1 2">441</strain>
    </source>
</reference>
<feature type="non-terminal residue" evidence="1">
    <location>
        <position position="1"/>
    </location>
</feature>
<dbReference type="STRING" id="765257.A0A0C9YLD5"/>
<organism evidence="1 2">
    <name type="scientific">Pisolithus microcarpus 441</name>
    <dbReference type="NCBI Taxonomy" id="765257"/>
    <lineage>
        <taxon>Eukaryota</taxon>
        <taxon>Fungi</taxon>
        <taxon>Dikarya</taxon>
        <taxon>Basidiomycota</taxon>
        <taxon>Agaricomycotina</taxon>
        <taxon>Agaricomycetes</taxon>
        <taxon>Agaricomycetidae</taxon>
        <taxon>Boletales</taxon>
        <taxon>Sclerodermatineae</taxon>
        <taxon>Pisolithaceae</taxon>
        <taxon>Pisolithus</taxon>
    </lineage>
</organism>